<feature type="transmembrane region" description="Helical" evidence="1">
    <location>
        <begin position="98"/>
        <end position="115"/>
    </location>
</feature>
<evidence type="ECO:0000256" key="1">
    <source>
        <dbReference type="SAM" id="Phobius"/>
    </source>
</evidence>
<sequence>MFNMMKFFQAVGASILLTVAISFLLGFIPIESYGLFLFIQTILTYGSMGFFAAKWNTETPYTAAYLGAIVITFFSFILSHFVFNILVFSDPEGIGRSLSYAVIVSLLFAVSTVFIRKKREGVL</sequence>
<evidence type="ECO:0008006" key="4">
    <source>
        <dbReference type="Google" id="ProtNLM"/>
    </source>
</evidence>
<evidence type="ECO:0000313" key="2">
    <source>
        <dbReference type="EMBL" id="RTQ94050.1"/>
    </source>
</evidence>
<dbReference type="EMBL" id="RXNR01000014">
    <property type="protein sequence ID" value="RTQ94050.1"/>
    <property type="molecule type" value="Genomic_DNA"/>
</dbReference>
<name>A0A3S0JSU6_9BACI</name>
<proteinExistence type="predicted"/>
<gene>
    <name evidence="2" type="ORF">EKG35_07015</name>
</gene>
<comment type="caution">
    <text evidence="2">The sequence shown here is derived from an EMBL/GenBank/DDBJ whole genome shotgun (WGS) entry which is preliminary data.</text>
</comment>
<feature type="transmembrane region" description="Helical" evidence="1">
    <location>
        <begin position="65"/>
        <end position="86"/>
    </location>
</feature>
<keyword evidence="1" id="KW-0812">Transmembrane</keyword>
<feature type="transmembrane region" description="Helical" evidence="1">
    <location>
        <begin position="34"/>
        <end position="53"/>
    </location>
</feature>
<keyword evidence="1" id="KW-1133">Transmembrane helix</keyword>
<feature type="transmembrane region" description="Helical" evidence="1">
    <location>
        <begin position="7"/>
        <end position="28"/>
    </location>
</feature>
<keyword evidence="1" id="KW-0472">Membrane</keyword>
<keyword evidence="3" id="KW-1185">Reference proteome</keyword>
<dbReference type="RefSeq" id="WP_126293731.1">
    <property type="nucleotide sequence ID" value="NZ_RXNR01000014.1"/>
</dbReference>
<organism evidence="2 3">
    <name type="scientific">Lysinibacillus telephonicus</name>
    <dbReference type="NCBI Taxonomy" id="1714840"/>
    <lineage>
        <taxon>Bacteria</taxon>
        <taxon>Bacillati</taxon>
        <taxon>Bacillota</taxon>
        <taxon>Bacilli</taxon>
        <taxon>Bacillales</taxon>
        <taxon>Bacillaceae</taxon>
        <taxon>Lysinibacillus</taxon>
    </lineage>
</organism>
<dbReference type="OrthoDB" id="2735017at2"/>
<reference evidence="2 3" key="1">
    <citation type="submission" date="2018-12" db="EMBL/GenBank/DDBJ databases">
        <authorList>
            <person name="Yu L."/>
        </authorList>
    </citation>
    <scope>NUCLEOTIDE SEQUENCE [LARGE SCALE GENOMIC DNA]</scope>
    <source>
        <strain evidence="2 3">S5H2222</strain>
    </source>
</reference>
<dbReference type="Proteomes" id="UP000276349">
    <property type="component" value="Unassembled WGS sequence"/>
</dbReference>
<dbReference type="AlphaFoldDB" id="A0A3S0JSU6"/>
<protein>
    <recommendedName>
        <fullName evidence="4">Permease</fullName>
    </recommendedName>
</protein>
<accession>A0A3S0JSU6</accession>
<evidence type="ECO:0000313" key="3">
    <source>
        <dbReference type="Proteomes" id="UP000276349"/>
    </source>
</evidence>